<dbReference type="EMBL" id="JFZV01000004">
    <property type="protein sequence ID" value="KDN15027.1"/>
    <property type="molecule type" value="Genomic_DNA"/>
</dbReference>
<reference evidence="1 2" key="1">
    <citation type="submission" date="2014-03" db="EMBL/GenBank/DDBJ databases">
        <title>The genomes of two eusocial bee gut symbionts.</title>
        <authorList>
            <person name="Kwong W.K."/>
            <person name="Engel P."/>
            <person name="Koch H."/>
            <person name="Moran N.A."/>
        </authorList>
    </citation>
    <scope>NUCLEOTIDE SEQUENCE [LARGE SCALE GENOMIC DNA]</scope>
    <source>
        <strain evidence="2">wkB29</strain>
    </source>
</reference>
<name>A0A066TNB5_9NEIS</name>
<dbReference type="RefSeq" id="WP_037406822.1">
    <property type="nucleotide sequence ID" value="NZ_JFZV01000004.1"/>
</dbReference>
<keyword evidence="2" id="KW-1185">Reference proteome</keyword>
<gene>
    <name evidence="1" type="ORF">SALWKB29_1099</name>
</gene>
<accession>A0A066TNB5</accession>
<evidence type="ECO:0000313" key="2">
    <source>
        <dbReference type="Proteomes" id="UP000027170"/>
    </source>
</evidence>
<comment type="caution">
    <text evidence="1">The sequence shown here is derived from an EMBL/GenBank/DDBJ whole genome shotgun (WGS) entry which is preliminary data.</text>
</comment>
<dbReference type="OrthoDB" id="6706661at2"/>
<evidence type="ECO:0000313" key="1">
    <source>
        <dbReference type="EMBL" id="KDN15027.1"/>
    </source>
</evidence>
<dbReference type="Proteomes" id="UP000027170">
    <property type="component" value="Unassembled WGS sequence"/>
</dbReference>
<protein>
    <submittedName>
        <fullName evidence="1">Uncharacterized protein</fullName>
    </submittedName>
</protein>
<proteinExistence type="predicted"/>
<organism evidence="1 2">
    <name type="scientific">Snodgrassella communis</name>
    <dbReference type="NCBI Taxonomy" id="2946699"/>
    <lineage>
        <taxon>Bacteria</taxon>
        <taxon>Pseudomonadati</taxon>
        <taxon>Pseudomonadota</taxon>
        <taxon>Betaproteobacteria</taxon>
        <taxon>Neisseriales</taxon>
        <taxon>Neisseriaceae</taxon>
        <taxon>Snodgrassella</taxon>
    </lineage>
</organism>
<sequence>MDFFYQYRKLLIGILLLCVGWWRFSPYSPRVAMPAYLNGGVDCSQFPPMAMGDEPLQTEVPTGMQPFVLPKVKLTPLAGFSMPARVHRASYLDDEPASISTTDWFVVWGVMANEKVVKCLKFEQRARFGGIAGTKDGGSMPYSYDDMYLMLRMSI</sequence>
<dbReference type="AlphaFoldDB" id="A0A066TNB5"/>